<proteinExistence type="predicted"/>
<sequence>MGISIDIKAGKVTVAGSLRHVITDAEVKSFGIHDYALKNAVKADFGKQPNDAYLKSPTPWNDLYKTYGWLQVQTVLVVRSSTITENNSQPVTLDYQDFVNNSNEEATYTANMSCQKTNSTSTDWSNTHSIKFEQKINYSIEFGEIAKAKLGGETSLSYQYAFGEGGSKSTTTTLTSGSEVTVKVSPGKTKHAILKATKGQMKIRIVYDAYLTGDTAINYDPPYKGHHFWALNIGSVMSSGSITNKKTITEDIVLNYYSHSTVEIGDGPAPKDQVKQMGR</sequence>
<dbReference type="Proteomes" id="UP001162992">
    <property type="component" value="Chromosome 3"/>
</dbReference>
<evidence type="ECO:0000313" key="1">
    <source>
        <dbReference type="EMBL" id="KAJ7560834.1"/>
    </source>
</evidence>
<accession>A0ACC2E2K7</accession>
<organism evidence="1 2">
    <name type="scientific">Diphasiastrum complanatum</name>
    <name type="common">Issler's clubmoss</name>
    <name type="synonym">Lycopodium complanatum</name>
    <dbReference type="NCBI Taxonomy" id="34168"/>
    <lineage>
        <taxon>Eukaryota</taxon>
        <taxon>Viridiplantae</taxon>
        <taxon>Streptophyta</taxon>
        <taxon>Embryophyta</taxon>
        <taxon>Tracheophyta</taxon>
        <taxon>Lycopodiopsida</taxon>
        <taxon>Lycopodiales</taxon>
        <taxon>Lycopodiaceae</taxon>
        <taxon>Lycopodioideae</taxon>
        <taxon>Diphasiastrum</taxon>
    </lineage>
</organism>
<name>A0ACC2E2K7_DIPCM</name>
<dbReference type="EMBL" id="CM055094">
    <property type="protein sequence ID" value="KAJ7560834.1"/>
    <property type="molecule type" value="Genomic_DNA"/>
</dbReference>
<keyword evidence="2" id="KW-1185">Reference proteome</keyword>
<comment type="caution">
    <text evidence="1">The sequence shown here is derived from an EMBL/GenBank/DDBJ whole genome shotgun (WGS) entry which is preliminary data.</text>
</comment>
<reference evidence="2" key="1">
    <citation type="journal article" date="2024" name="Proc. Natl. Acad. Sci. U.S.A.">
        <title>Extraordinary preservation of gene collinearity over three hundred million years revealed in homosporous lycophytes.</title>
        <authorList>
            <person name="Li C."/>
            <person name="Wickell D."/>
            <person name="Kuo L.Y."/>
            <person name="Chen X."/>
            <person name="Nie B."/>
            <person name="Liao X."/>
            <person name="Peng D."/>
            <person name="Ji J."/>
            <person name="Jenkins J."/>
            <person name="Williams M."/>
            <person name="Shu S."/>
            <person name="Plott C."/>
            <person name="Barry K."/>
            <person name="Rajasekar S."/>
            <person name="Grimwood J."/>
            <person name="Han X."/>
            <person name="Sun S."/>
            <person name="Hou Z."/>
            <person name="He W."/>
            <person name="Dai G."/>
            <person name="Sun C."/>
            <person name="Schmutz J."/>
            <person name="Leebens-Mack J.H."/>
            <person name="Li F.W."/>
            <person name="Wang L."/>
        </authorList>
    </citation>
    <scope>NUCLEOTIDE SEQUENCE [LARGE SCALE GENOMIC DNA]</scope>
    <source>
        <strain evidence="2">cv. PW_Plant_1</strain>
    </source>
</reference>
<protein>
    <submittedName>
        <fullName evidence="1">Uncharacterized protein</fullName>
    </submittedName>
</protein>
<gene>
    <name evidence="1" type="ORF">O6H91_03G001600</name>
</gene>
<evidence type="ECO:0000313" key="2">
    <source>
        <dbReference type="Proteomes" id="UP001162992"/>
    </source>
</evidence>